<feature type="transmembrane region" description="Helical" evidence="1">
    <location>
        <begin position="47"/>
        <end position="65"/>
    </location>
</feature>
<feature type="transmembrane region" description="Helical" evidence="1">
    <location>
        <begin position="173"/>
        <end position="191"/>
    </location>
</feature>
<dbReference type="EMBL" id="FMTM01000003">
    <property type="protein sequence ID" value="SCW57198.1"/>
    <property type="molecule type" value="Genomic_DNA"/>
</dbReference>
<evidence type="ECO:0000256" key="1">
    <source>
        <dbReference type="SAM" id="Phobius"/>
    </source>
</evidence>
<name>A0A1G4RK48_9HYPH</name>
<accession>A0A1G4RK48</accession>
<protein>
    <submittedName>
        <fullName evidence="2">Uncharacterized protein</fullName>
    </submittedName>
</protein>
<dbReference type="RefSeq" id="WP_092585402.1">
    <property type="nucleotide sequence ID" value="NZ_FMTM01000003.1"/>
</dbReference>
<keyword evidence="1" id="KW-0812">Transmembrane</keyword>
<feature type="transmembrane region" description="Helical" evidence="1">
    <location>
        <begin position="111"/>
        <end position="129"/>
    </location>
</feature>
<dbReference type="Proteomes" id="UP000199542">
    <property type="component" value="Unassembled WGS sequence"/>
</dbReference>
<keyword evidence="1" id="KW-0472">Membrane</keyword>
<sequence length="195" mass="22871">MQAAATPEVFVYIRAIMAMVIGLSLTRLLTGLAGIVQSPKKHRVYHVHLGWVASMFLFIIHFWWWEYRLGSLVVITFGVYLFLISFCCLFYFISVLLFPTSIEEYGDYEDYFISRRIWFFGMLALTYAVDLGDTWLKGQTYLHALGREYLIRNLAYIVLCVVAAWTRNRRFHIAFVSLGLLYQISWIFRLYDVLG</sequence>
<feature type="transmembrane region" description="Helical" evidence="1">
    <location>
        <begin position="12"/>
        <end position="35"/>
    </location>
</feature>
<evidence type="ECO:0000313" key="3">
    <source>
        <dbReference type="Proteomes" id="UP000199542"/>
    </source>
</evidence>
<organism evidence="2 3">
    <name type="scientific">Rhizobium mongolense subsp. loessense</name>
    <dbReference type="NCBI Taxonomy" id="158890"/>
    <lineage>
        <taxon>Bacteria</taxon>
        <taxon>Pseudomonadati</taxon>
        <taxon>Pseudomonadota</taxon>
        <taxon>Alphaproteobacteria</taxon>
        <taxon>Hyphomicrobiales</taxon>
        <taxon>Rhizobiaceae</taxon>
        <taxon>Rhizobium/Agrobacterium group</taxon>
        <taxon>Rhizobium</taxon>
    </lineage>
</organism>
<dbReference type="AlphaFoldDB" id="A0A1G4RK48"/>
<proteinExistence type="predicted"/>
<evidence type="ECO:0000313" key="2">
    <source>
        <dbReference type="EMBL" id="SCW57198.1"/>
    </source>
</evidence>
<keyword evidence="1" id="KW-1133">Transmembrane helix</keyword>
<feature type="transmembrane region" description="Helical" evidence="1">
    <location>
        <begin position="149"/>
        <end position="166"/>
    </location>
</feature>
<reference evidence="2 3" key="1">
    <citation type="submission" date="2016-10" db="EMBL/GenBank/DDBJ databases">
        <authorList>
            <person name="de Groot N.N."/>
        </authorList>
    </citation>
    <scope>NUCLEOTIDE SEQUENCE [LARGE SCALE GENOMIC DNA]</scope>
    <source>
        <strain evidence="2 3">CGMCC 1.3401</strain>
    </source>
</reference>
<gene>
    <name evidence="2" type="ORF">SAMN02927900_02788</name>
</gene>
<feature type="transmembrane region" description="Helical" evidence="1">
    <location>
        <begin position="77"/>
        <end position="99"/>
    </location>
</feature>